<dbReference type="PANTHER" id="PTHR22781:SF12">
    <property type="entry name" value="AP-3 COMPLEX SUBUNIT DELTA-1"/>
    <property type="match status" value="1"/>
</dbReference>
<proteinExistence type="inferred from homology"/>
<evidence type="ECO:0000313" key="9">
    <source>
        <dbReference type="Proteomes" id="UP000054248"/>
    </source>
</evidence>
<dbReference type="InterPro" id="IPR017105">
    <property type="entry name" value="AP3_complex_dsu"/>
</dbReference>
<name>A0A0C3QHZ4_9AGAM</name>
<dbReference type="Pfam" id="PF01602">
    <property type="entry name" value="Adaptin_N"/>
    <property type="match status" value="1"/>
</dbReference>
<evidence type="ECO:0000256" key="1">
    <source>
        <dbReference type="ARBA" id="ARBA00004308"/>
    </source>
</evidence>
<evidence type="ECO:0000259" key="7">
    <source>
        <dbReference type="Pfam" id="PF01602"/>
    </source>
</evidence>
<keyword evidence="5" id="KW-0653">Protein transport</keyword>
<evidence type="ECO:0000256" key="4">
    <source>
        <dbReference type="ARBA" id="ARBA00022737"/>
    </source>
</evidence>
<dbReference type="PIRSF" id="PIRSF037092">
    <property type="entry name" value="AP3_complex_delta"/>
    <property type="match status" value="1"/>
</dbReference>
<comment type="subcellular location">
    <subcellularLocation>
        <location evidence="1">Endomembrane system</location>
    </subcellularLocation>
</comment>
<evidence type="ECO:0000256" key="2">
    <source>
        <dbReference type="ARBA" id="ARBA00006613"/>
    </source>
</evidence>
<evidence type="ECO:0000256" key="6">
    <source>
        <dbReference type="ARBA" id="ARBA00023136"/>
    </source>
</evidence>
<keyword evidence="6" id="KW-0472">Membrane</keyword>
<dbReference type="GO" id="GO:0006623">
    <property type="term" value="P:protein targeting to vacuole"/>
    <property type="evidence" value="ECO:0007669"/>
    <property type="project" value="TreeGrafter"/>
</dbReference>
<dbReference type="InterPro" id="IPR016024">
    <property type="entry name" value="ARM-type_fold"/>
</dbReference>
<dbReference type="SUPFAM" id="SSF48371">
    <property type="entry name" value="ARM repeat"/>
    <property type="match status" value="1"/>
</dbReference>
<dbReference type="GO" id="GO:0006896">
    <property type="term" value="P:Golgi to vacuole transport"/>
    <property type="evidence" value="ECO:0007669"/>
    <property type="project" value="TreeGrafter"/>
</dbReference>
<keyword evidence="9" id="KW-1185">Reference proteome</keyword>
<feature type="domain" description="Clathrin/coatomer adaptor adaptin-like N-terminal" evidence="7">
    <location>
        <begin position="1"/>
        <end position="534"/>
    </location>
</feature>
<dbReference type="GO" id="GO:0010008">
    <property type="term" value="C:endosome membrane"/>
    <property type="evidence" value="ECO:0007669"/>
    <property type="project" value="TreeGrafter"/>
</dbReference>
<dbReference type="GO" id="GO:0030123">
    <property type="term" value="C:AP-3 adaptor complex"/>
    <property type="evidence" value="ECO:0007669"/>
    <property type="project" value="InterPro"/>
</dbReference>
<dbReference type="InterPro" id="IPR002553">
    <property type="entry name" value="Clathrin/coatomer_adapt-like_N"/>
</dbReference>
<keyword evidence="3" id="KW-0813">Transport</keyword>
<accession>A0A0C3QHZ4</accession>
<reference evidence="8 9" key="1">
    <citation type="submission" date="2014-04" db="EMBL/GenBank/DDBJ databases">
        <authorList>
            <consortium name="DOE Joint Genome Institute"/>
            <person name="Kuo A."/>
            <person name="Girlanda M."/>
            <person name="Perotto S."/>
            <person name="Kohler A."/>
            <person name="Nagy L.G."/>
            <person name="Floudas D."/>
            <person name="Copeland A."/>
            <person name="Barry K.W."/>
            <person name="Cichocki N."/>
            <person name="Veneault-Fourrey C."/>
            <person name="LaButti K."/>
            <person name="Lindquist E.A."/>
            <person name="Lipzen A."/>
            <person name="Lundell T."/>
            <person name="Morin E."/>
            <person name="Murat C."/>
            <person name="Sun H."/>
            <person name="Tunlid A."/>
            <person name="Henrissat B."/>
            <person name="Grigoriev I.V."/>
            <person name="Hibbett D.S."/>
            <person name="Martin F."/>
            <person name="Nordberg H.P."/>
            <person name="Cantor M.N."/>
            <person name="Hua S.X."/>
        </authorList>
    </citation>
    <scope>NUCLEOTIDE SEQUENCE [LARGE SCALE GENOMIC DNA]</scope>
    <source>
        <strain evidence="8 9">MUT 4182</strain>
    </source>
</reference>
<reference evidence="9" key="2">
    <citation type="submission" date="2015-01" db="EMBL/GenBank/DDBJ databases">
        <title>Evolutionary Origins and Diversification of the Mycorrhizal Mutualists.</title>
        <authorList>
            <consortium name="DOE Joint Genome Institute"/>
            <consortium name="Mycorrhizal Genomics Consortium"/>
            <person name="Kohler A."/>
            <person name="Kuo A."/>
            <person name="Nagy L.G."/>
            <person name="Floudas D."/>
            <person name="Copeland A."/>
            <person name="Barry K.W."/>
            <person name="Cichocki N."/>
            <person name="Veneault-Fourrey C."/>
            <person name="LaButti K."/>
            <person name="Lindquist E.A."/>
            <person name="Lipzen A."/>
            <person name="Lundell T."/>
            <person name="Morin E."/>
            <person name="Murat C."/>
            <person name="Riley R."/>
            <person name="Ohm R."/>
            <person name="Sun H."/>
            <person name="Tunlid A."/>
            <person name="Henrissat B."/>
            <person name="Grigoriev I.V."/>
            <person name="Hibbett D.S."/>
            <person name="Martin F."/>
        </authorList>
    </citation>
    <scope>NUCLEOTIDE SEQUENCE [LARGE SCALE GENOMIC DNA]</scope>
    <source>
        <strain evidence="9">MUT 4182</strain>
    </source>
</reference>
<dbReference type="InterPro" id="IPR011989">
    <property type="entry name" value="ARM-like"/>
</dbReference>
<dbReference type="PANTHER" id="PTHR22781">
    <property type="entry name" value="DELTA ADAPTIN-RELATED"/>
    <property type="match status" value="1"/>
</dbReference>
<dbReference type="EMBL" id="KN823041">
    <property type="protein sequence ID" value="KIO25474.1"/>
    <property type="molecule type" value="Genomic_DNA"/>
</dbReference>
<keyword evidence="4" id="KW-0677">Repeat</keyword>
<gene>
    <name evidence="8" type="ORF">M407DRAFT_210504</name>
</gene>
<comment type="similarity">
    <text evidence="2">Belongs to the adaptor complexes large subunit family.</text>
</comment>
<dbReference type="STRING" id="1051891.A0A0C3QHZ4"/>
<evidence type="ECO:0000256" key="3">
    <source>
        <dbReference type="ARBA" id="ARBA00022448"/>
    </source>
</evidence>
<dbReference type="Proteomes" id="UP000054248">
    <property type="component" value="Unassembled WGS sequence"/>
</dbReference>
<dbReference type="OrthoDB" id="10264595at2759"/>
<protein>
    <recommendedName>
        <fullName evidence="7">Clathrin/coatomer adaptor adaptin-like N-terminal domain-containing protein</fullName>
    </recommendedName>
</protein>
<dbReference type="HOGENOM" id="CLU_001908_2_0_1"/>
<organism evidence="8 9">
    <name type="scientific">Tulasnella calospora MUT 4182</name>
    <dbReference type="NCBI Taxonomy" id="1051891"/>
    <lineage>
        <taxon>Eukaryota</taxon>
        <taxon>Fungi</taxon>
        <taxon>Dikarya</taxon>
        <taxon>Basidiomycota</taxon>
        <taxon>Agaricomycotina</taxon>
        <taxon>Agaricomycetes</taxon>
        <taxon>Cantharellales</taxon>
        <taxon>Tulasnellaceae</taxon>
        <taxon>Tulasnella</taxon>
    </lineage>
</organism>
<dbReference type="AlphaFoldDB" id="A0A0C3QHZ4"/>
<evidence type="ECO:0000256" key="5">
    <source>
        <dbReference type="ARBA" id="ARBA00022927"/>
    </source>
</evidence>
<evidence type="ECO:0000313" key="8">
    <source>
        <dbReference type="EMBL" id="KIO25474.1"/>
    </source>
</evidence>
<sequence>MSWASFHVVEVMSSPYFHLKTGGYLAAAQSFDENTDVLMLTTNLLKKDMASGSHPEISAALNCLAHILTPELARDLALDIIPMLNHSRPLIRKRAILVLYKMMLFDLDALDRGFNKLREKLEDPDVGVVSAAVNALCELSRREPERCLVLAPYLFNLLTNSSNNWMLIKIVKLFGALTPYEPRLVRKLQPPLTDLISTTPAISLLYECVRTCIIGGMFQGSSGSSLARTCVQKLAAFLGNPDQNLKYIALLALVKIVPSHPHLVAEHQRLVLASVSDNDMSIRMRALDLLSAMVNRQTLQHVVQHLLSHLSPESPSGTNQSAAQALSQAISGVAVSVMPPSLSAPYRLDVARRILDMCSRDHYDNVEDFEWYLSVLVDLSYVARVPIGEEIRDQFLDVVTRVRSVRLFAVRLMAKFLHDGAPDADNEDCVEVYWAAAWTCGEYCSNLLDPLETASKLLGEESTRLPPTILAIYMSSAMKIIGHWASNLTVEWDEIQLVDTQQNVNRAILQVSGFADSPHLEVQERAAAFGQLLQFMKADLAAYGQGRASTASSEGPNFPKSLQLIHPLSSTFELNVVAPEAQDKVRFPEGLDLDTDIVPVAVRAPPELTGNAPTKVKRRKKKDPMTHLVGPFFWSGSLW</sequence>
<dbReference type="Gene3D" id="1.25.10.10">
    <property type="entry name" value="Leucine-rich Repeat Variant"/>
    <property type="match status" value="1"/>
</dbReference>